<dbReference type="GO" id="GO:0000281">
    <property type="term" value="P:mitotic cytokinesis"/>
    <property type="evidence" value="ECO:0007669"/>
    <property type="project" value="TreeGrafter"/>
</dbReference>
<dbReference type="PROSITE" id="PS51336">
    <property type="entry name" value="DM10"/>
    <property type="match status" value="3"/>
</dbReference>
<keyword evidence="2" id="KW-0963">Cytoplasm</keyword>
<name>A0A834FNK7_ORYME</name>
<dbReference type="SMART" id="SM00676">
    <property type="entry name" value="DM10"/>
    <property type="match status" value="3"/>
</dbReference>
<dbReference type="Proteomes" id="UP000646548">
    <property type="component" value="Unassembled WGS sequence"/>
</dbReference>
<accession>A0A834FNK7</accession>
<dbReference type="PANTHER" id="PTHR12086">
    <property type="entry name" value="EF-HAND DOMAIN C-TERMINAL CONTAINING PROTEIN"/>
    <property type="match status" value="1"/>
</dbReference>
<dbReference type="GO" id="GO:0005930">
    <property type="term" value="C:axoneme"/>
    <property type="evidence" value="ECO:0007669"/>
    <property type="project" value="UniProtKB-SubCell"/>
</dbReference>
<dbReference type="InterPro" id="IPR006602">
    <property type="entry name" value="DM10_dom"/>
</dbReference>
<evidence type="ECO:0000256" key="1">
    <source>
        <dbReference type="ARBA" id="ARBA00004430"/>
    </source>
</evidence>
<evidence type="ECO:0000256" key="5">
    <source>
        <dbReference type="ARBA" id="ARBA00023273"/>
    </source>
</evidence>
<dbReference type="FunFam" id="2.30.29.170:FF:000004">
    <property type="entry name" value="EF-hand domain containing 2"/>
    <property type="match status" value="1"/>
</dbReference>
<dbReference type="InterPro" id="IPR040193">
    <property type="entry name" value="EFHC1/EFHC2/EFHB"/>
</dbReference>
<evidence type="ECO:0000256" key="4">
    <source>
        <dbReference type="ARBA" id="ARBA00023212"/>
    </source>
</evidence>
<keyword evidence="4" id="KW-0206">Cytoskeleton</keyword>
<feature type="domain" description="DM10" evidence="7">
    <location>
        <begin position="89"/>
        <end position="194"/>
    </location>
</feature>
<keyword evidence="3" id="KW-0677">Repeat</keyword>
<comment type="caution">
    <text evidence="8">The sequence shown here is derived from an EMBL/GenBank/DDBJ whole genome shotgun (WGS) entry which is preliminary data.</text>
</comment>
<organism evidence="8 9">
    <name type="scientific">Oryzias melastigma</name>
    <name type="common">Marine medaka</name>
    <dbReference type="NCBI Taxonomy" id="30732"/>
    <lineage>
        <taxon>Eukaryota</taxon>
        <taxon>Metazoa</taxon>
        <taxon>Chordata</taxon>
        <taxon>Craniata</taxon>
        <taxon>Vertebrata</taxon>
        <taxon>Euteleostomi</taxon>
        <taxon>Actinopterygii</taxon>
        <taxon>Neopterygii</taxon>
        <taxon>Teleostei</taxon>
        <taxon>Neoteleostei</taxon>
        <taxon>Acanthomorphata</taxon>
        <taxon>Ovalentaria</taxon>
        <taxon>Atherinomorphae</taxon>
        <taxon>Beloniformes</taxon>
        <taxon>Adrianichthyidae</taxon>
        <taxon>Oryziinae</taxon>
        <taxon>Oryzias</taxon>
    </lineage>
</organism>
<feature type="domain" description="DM10" evidence="7">
    <location>
        <begin position="402"/>
        <end position="504"/>
    </location>
</feature>
<evidence type="ECO:0000256" key="3">
    <source>
        <dbReference type="ARBA" id="ARBA00022737"/>
    </source>
</evidence>
<dbReference type="EMBL" id="WKFB01000056">
    <property type="protein sequence ID" value="KAF6737570.1"/>
    <property type="molecule type" value="Genomic_DNA"/>
</dbReference>
<dbReference type="Pfam" id="PF06565">
    <property type="entry name" value="DM10_dom"/>
    <property type="match status" value="3"/>
</dbReference>
<dbReference type="GO" id="GO:0072686">
    <property type="term" value="C:mitotic spindle"/>
    <property type="evidence" value="ECO:0007669"/>
    <property type="project" value="TreeGrafter"/>
</dbReference>
<evidence type="ECO:0000256" key="2">
    <source>
        <dbReference type="ARBA" id="ARBA00022490"/>
    </source>
</evidence>
<evidence type="ECO:0000313" key="8">
    <source>
        <dbReference type="EMBL" id="KAF6737570.1"/>
    </source>
</evidence>
<protein>
    <submittedName>
        <fullName evidence="8">EF-hand domain-containing protein 1</fullName>
    </submittedName>
</protein>
<comment type="subcellular location">
    <subcellularLocation>
        <location evidence="1">Cytoplasm</location>
        <location evidence="1">Cytoskeleton</location>
        <location evidence="1">Cilium axoneme</location>
    </subcellularLocation>
</comment>
<evidence type="ECO:0000256" key="6">
    <source>
        <dbReference type="SAM" id="MobiDB-lite"/>
    </source>
</evidence>
<dbReference type="GO" id="GO:0043014">
    <property type="term" value="F:alpha-tubulin binding"/>
    <property type="evidence" value="ECO:0007669"/>
    <property type="project" value="TreeGrafter"/>
</dbReference>
<reference evidence="8" key="1">
    <citation type="journal article" name="BMC Genomics">
        <title>Long-read sequencing and de novo genome assembly of marine medaka (Oryzias melastigma).</title>
        <authorList>
            <person name="Liang P."/>
            <person name="Saqib H.S.A."/>
            <person name="Ni X."/>
            <person name="Shen Y."/>
        </authorList>
    </citation>
    <scope>NUCLEOTIDE SEQUENCE</scope>
    <source>
        <strain evidence="8">Bigg-433</strain>
    </source>
</reference>
<dbReference type="GO" id="GO:0060285">
    <property type="term" value="P:cilium-dependent cell motility"/>
    <property type="evidence" value="ECO:0007669"/>
    <property type="project" value="TreeGrafter"/>
</dbReference>
<dbReference type="FunFam" id="2.30.29.170:FF:000002">
    <property type="entry name" value="EF-hand domain (C-terminal) containing 1"/>
    <property type="match status" value="1"/>
</dbReference>
<evidence type="ECO:0000313" key="9">
    <source>
        <dbReference type="Proteomes" id="UP000646548"/>
    </source>
</evidence>
<dbReference type="PANTHER" id="PTHR12086:SF9">
    <property type="entry name" value="EF-HAND DOMAIN-CONTAINING PROTEIN 1"/>
    <property type="match status" value="1"/>
</dbReference>
<proteinExistence type="predicted"/>
<sequence>MSSPWNNKGLPFLPGYSFQDFTKSAFHQPQTLDYHNGYPVVRRLSVGIGQERHLSEQLNTTARHLQELSFASSDRKVHEPFVPAYVVLDKKVLRFNAFFKEEVLFSSSEEYRVRPVIICYHLEDDTMEVVEPKVENSGLDQGIRLTRHKIPKNDQGQCYLWKDLNIGMDLKLYGCTYHITQCDAFTKFMKSEGIILNEPEPTPEDPYIKKRKVAPNPQIQTQPSTPSKLKQFLTLDGKVLSFFALMREVSNHQHTFPVTIHYFLADDSVEIREAYKDRRELSSSVLMARRKIPKKIKPGNRAFPSCVMEPSHLDVDEYYSPKDFQLGQTVTLLARSFLLCDCNNFTKKYYQENHPDMEMKPLETTEGGEEPGESQQSVTLQSQAGEKTSLTKLLLQLISLLPVFIYIFFISQDSPHPEDQDRSFVFIYSLFDKTISIFEKALSTFDSGVFLRNTRVPKPGSTQENPEFYSPEDFAIGATLEVFSHRFILTDADLYVLKYLESIPDQVSSQTLDSLRQKLSAQPNSQ</sequence>
<feature type="domain" description="DM10" evidence="7">
    <location>
        <begin position="236"/>
        <end position="354"/>
    </location>
</feature>
<dbReference type="AlphaFoldDB" id="A0A834FNK7"/>
<dbReference type="Gene3D" id="2.30.29.170">
    <property type="match status" value="3"/>
</dbReference>
<keyword evidence="5" id="KW-0966">Cell projection</keyword>
<feature type="region of interest" description="Disordered" evidence="6">
    <location>
        <begin position="356"/>
        <end position="382"/>
    </location>
</feature>
<dbReference type="GO" id="GO:0007052">
    <property type="term" value="P:mitotic spindle organization"/>
    <property type="evidence" value="ECO:0007669"/>
    <property type="project" value="TreeGrafter"/>
</dbReference>
<evidence type="ECO:0000259" key="7">
    <source>
        <dbReference type="PROSITE" id="PS51336"/>
    </source>
</evidence>
<gene>
    <name evidence="8" type="ORF">FQA47_011728</name>
</gene>